<sequence length="275" mass="29760">MQPKAGGKLHLRLNTVARPIANKYREGKLKSTLKRELKTAAGLIAADLRTLTGRIPPVHGRGQRTSAGREPRPAGRRSEGRAQGNSPSGECYRRAIVRPAVRPRRDRRVWCLRVPGRPCRAGSRPAGDCSQCPAVGALLRCGVVARGARGPRLMSATFPTRLETRTKESNMCASRGAVRNPQGVVKANAGVVRRRSPTRLIGAGRRMRVPSGPLLTAGRWPWKSESAKECVTTHLPNQSALKMDGAGASGLYPAVAAVRARTGALCSSRRCRSWW</sequence>
<accession>A0ABP0FLW9</accession>
<organism evidence="2 3">
    <name type="scientific">Clavelina lepadiformis</name>
    <name type="common">Light-bulb sea squirt</name>
    <name type="synonym">Ascidia lepadiformis</name>
    <dbReference type="NCBI Taxonomy" id="159417"/>
    <lineage>
        <taxon>Eukaryota</taxon>
        <taxon>Metazoa</taxon>
        <taxon>Chordata</taxon>
        <taxon>Tunicata</taxon>
        <taxon>Ascidiacea</taxon>
        <taxon>Aplousobranchia</taxon>
        <taxon>Clavelinidae</taxon>
        <taxon>Clavelina</taxon>
    </lineage>
</organism>
<gene>
    <name evidence="2" type="ORF">CVLEPA_LOCUS10880</name>
</gene>
<evidence type="ECO:0000313" key="2">
    <source>
        <dbReference type="EMBL" id="CAK8680637.1"/>
    </source>
</evidence>
<evidence type="ECO:0000256" key="1">
    <source>
        <dbReference type="SAM" id="MobiDB-lite"/>
    </source>
</evidence>
<dbReference type="Proteomes" id="UP001642483">
    <property type="component" value="Unassembled WGS sequence"/>
</dbReference>
<protein>
    <submittedName>
        <fullName evidence="2">Uncharacterized protein</fullName>
    </submittedName>
</protein>
<feature type="compositionally biased region" description="Basic and acidic residues" evidence="1">
    <location>
        <begin position="67"/>
        <end position="80"/>
    </location>
</feature>
<dbReference type="EMBL" id="CAWYQH010000075">
    <property type="protein sequence ID" value="CAK8680637.1"/>
    <property type="molecule type" value="Genomic_DNA"/>
</dbReference>
<comment type="caution">
    <text evidence="2">The sequence shown here is derived from an EMBL/GenBank/DDBJ whole genome shotgun (WGS) entry which is preliminary data.</text>
</comment>
<reference evidence="2 3" key="1">
    <citation type="submission" date="2024-02" db="EMBL/GenBank/DDBJ databases">
        <authorList>
            <person name="Daric V."/>
            <person name="Darras S."/>
        </authorList>
    </citation>
    <scope>NUCLEOTIDE SEQUENCE [LARGE SCALE GENOMIC DNA]</scope>
</reference>
<keyword evidence="3" id="KW-1185">Reference proteome</keyword>
<proteinExistence type="predicted"/>
<name>A0ABP0FLW9_CLALP</name>
<evidence type="ECO:0000313" key="3">
    <source>
        <dbReference type="Proteomes" id="UP001642483"/>
    </source>
</evidence>
<feature type="region of interest" description="Disordered" evidence="1">
    <location>
        <begin position="54"/>
        <end position="89"/>
    </location>
</feature>